<comment type="function">
    <text evidence="1 2">This protein is a component of the acetyl coenzyme A carboxylase complex; first, biotin carboxylase catalyzes the carboxylation of the carrier protein and then the transcarboxylase transfers the carboxyl group to form malonyl-CoA.</text>
</comment>
<dbReference type="UniPathway" id="UPA00094"/>
<reference evidence="4 5" key="1">
    <citation type="submission" date="2019-02" db="EMBL/GenBank/DDBJ databases">
        <title>Deep-cultivation of Planctomycetes and their phenomic and genomic characterization uncovers novel biology.</title>
        <authorList>
            <person name="Wiegand S."/>
            <person name="Jogler M."/>
            <person name="Boedeker C."/>
            <person name="Pinto D."/>
            <person name="Vollmers J."/>
            <person name="Rivas-Marin E."/>
            <person name="Kohn T."/>
            <person name="Peeters S.H."/>
            <person name="Heuer A."/>
            <person name="Rast P."/>
            <person name="Oberbeckmann S."/>
            <person name="Bunk B."/>
            <person name="Jeske O."/>
            <person name="Meyerdierks A."/>
            <person name="Storesund J.E."/>
            <person name="Kallscheuer N."/>
            <person name="Luecker S."/>
            <person name="Lage O.M."/>
            <person name="Pohl T."/>
            <person name="Merkel B.J."/>
            <person name="Hornburger P."/>
            <person name="Mueller R.-W."/>
            <person name="Bruemmer F."/>
            <person name="Labrenz M."/>
            <person name="Spormann A.M."/>
            <person name="Op den Camp H."/>
            <person name="Overmann J."/>
            <person name="Amann R."/>
            <person name="Jetten M.S.M."/>
            <person name="Mascher T."/>
            <person name="Medema M.H."/>
            <person name="Devos D.P."/>
            <person name="Kaster A.-K."/>
            <person name="Ovreas L."/>
            <person name="Rohde M."/>
            <person name="Galperin M.Y."/>
            <person name="Jogler C."/>
        </authorList>
    </citation>
    <scope>NUCLEOTIDE SEQUENCE [LARGE SCALE GENOMIC DNA]</scope>
    <source>
        <strain evidence="4 5">Mal48</strain>
    </source>
</reference>
<proteinExistence type="predicted"/>
<sequence>MAREAKSDSTGFDIDGLRQLMELMEKHDVTELKLHQGEAKYLLRRGPQGVMPVPAAAPIATQAPPIAATPVAAASSSAGTDAPAANDGLIEINSPTVGTFYQSPTPGDPAFVKVGDQVTKETVVCIVEAMKVFNQIPADTSGTIAKVLLKDGDPVQYGQALFLVKPN</sequence>
<dbReference type="CDD" id="cd06850">
    <property type="entry name" value="biotinyl_domain"/>
    <property type="match status" value="1"/>
</dbReference>
<gene>
    <name evidence="4" type="primary">accB</name>
    <name evidence="4" type="ORF">Mal48_01120</name>
</gene>
<feature type="domain" description="Lipoyl-binding" evidence="3">
    <location>
        <begin position="89"/>
        <end position="165"/>
    </location>
</feature>
<protein>
    <recommendedName>
        <fullName evidence="2">Biotin carboxyl carrier protein of acetyl-CoA carboxylase</fullName>
    </recommendedName>
</protein>
<keyword evidence="5" id="KW-1185">Reference proteome</keyword>
<evidence type="ECO:0000256" key="2">
    <source>
        <dbReference type="RuleBase" id="RU364072"/>
    </source>
</evidence>
<dbReference type="InterPro" id="IPR000089">
    <property type="entry name" value="Biotin_lipoyl"/>
</dbReference>
<dbReference type="EMBL" id="CP036267">
    <property type="protein sequence ID" value="QDT30884.1"/>
    <property type="molecule type" value="Genomic_DNA"/>
</dbReference>
<dbReference type="Proteomes" id="UP000315724">
    <property type="component" value="Chromosome"/>
</dbReference>
<dbReference type="InterPro" id="IPR011053">
    <property type="entry name" value="Single_hybrid_motif"/>
</dbReference>
<dbReference type="AlphaFoldDB" id="A0A517QGX8"/>
<accession>A0A517QGX8</accession>
<dbReference type="PROSITE" id="PS50968">
    <property type="entry name" value="BIOTINYL_LIPOYL"/>
    <property type="match status" value="1"/>
</dbReference>
<keyword evidence="2" id="KW-0444">Lipid biosynthesis</keyword>
<dbReference type="PANTHER" id="PTHR47597:SF1">
    <property type="entry name" value="IS A MEMBER OF THE PF|00364 BIOTIN-REQUIRING ENZYMES FAMILY-RELATED"/>
    <property type="match status" value="1"/>
</dbReference>
<keyword evidence="2" id="KW-0092">Biotin</keyword>
<comment type="pathway">
    <text evidence="2">Lipid metabolism; fatty acid biosynthesis.</text>
</comment>
<dbReference type="Gene3D" id="2.40.50.100">
    <property type="match status" value="1"/>
</dbReference>
<dbReference type="GO" id="GO:0003989">
    <property type="term" value="F:acetyl-CoA carboxylase activity"/>
    <property type="evidence" value="ECO:0007669"/>
    <property type="project" value="InterPro"/>
</dbReference>
<dbReference type="Pfam" id="PF00364">
    <property type="entry name" value="Biotin_lipoyl"/>
    <property type="match status" value="1"/>
</dbReference>
<dbReference type="GO" id="GO:0006633">
    <property type="term" value="P:fatty acid biosynthetic process"/>
    <property type="evidence" value="ECO:0007669"/>
    <property type="project" value="UniProtKB-UniPathway"/>
</dbReference>
<keyword evidence="2" id="KW-0443">Lipid metabolism</keyword>
<dbReference type="PRINTS" id="PR01071">
    <property type="entry name" value="ACOABIOTINCC"/>
</dbReference>
<organism evidence="4 5">
    <name type="scientific">Thalassoglobus polymorphus</name>
    <dbReference type="NCBI Taxonomy" id="2527994"/>
    <lineage>
        <taxon>Bacteria</taxon>
        <taxon>Pseudomonadati</taxon>
        <taxon>Planctomycetota</taxon>
        <taxon>Planctomycetia</taxon>
        <taxon>Planctomycetales</taxon>
        <taxon>Planctomycetaceae</taxon>
        <taxon>Thalassoglobus</taxon>
    </lineage>
</organism>
<name>A0A517QGX8_9PLAN</name>
<keyword evidence="2" id="KW-0275">Fatty acid biosynthesis</keyword>
<evidence type="ECO:0000313" key="4">
    <source>
        <dbReference type="EMBL" id="QDT30884.1"/>
    </source>
</evidence>
<dbReference type="KEGG" id="tpol:Mal48_01120"/>
<dbReference type="GO" id="GO:0009317">
    <property type="term" value="C:acetyl-CoA carboxylase complex"/>
    <property type="evidence" value="ECO:0007669"/>
    <property type="project" value="InterPro"/>
</dbReference>
<dbReference type="InterPro" id="IPR001249">
    <property type="entry name" value="AcCoA_biotinCC"/>
</dbReference>
<dbReference type="InterPro" id="IPR053217">
    <property type="entry name" value="ACC_Biotin_Carrier"/>
</dbReference>
<dbReference type="NCBIfam" id="TIGR00531">
    <property type="entry name" value="BCCP"/>
    <property type="match status" value="1"/>
</dbReference>
<dbReference type="SUPFAM" id="SSF51230">
    <property type="entry name" value="Single hybrid motif"/>
    <property type="match status" value="1"/>
</dbReference>
<dbReference type="OrthoDB" id="9811735at2"/>
<evidence type="ECO:0000256" key="1">
    <source>
        <dbReference type="ARBA" id="ARBA00003761"/>
    </source>
</evidence>
<keyword evidence="2" id="KW-0276">Fatty acid metabolism</keyword>
<dbReference type="RefSeq" id="WP_145195136.1">
    <property type="nucleotide sequence ID" value="NZ_CP036267.1"/>
</dbReference>
<dbReference type="PANTHER" id="PTHR47597">
    <property type="entry name" value="IS A MEMBER OF THE PF|00364 BIOTIN-REQUIRING ENZYMES FAMILY-RELATED"/>
    <property type="match status" value="1"/>
</dbReference>
<evidence type="ECO:0000259" key="3">
    <source>
        <dbReference type="PROSITE" id="PS50968"/>
    </source>
</evidence>
<evidence type="ECO:0000313" key="5">
    <source>
        <dbReference type="Proteomes" id="UP000315724"/>
    </source>
</evidence>